<dbReference type="InterPro" id="IPR001466">
    <property type="entry name" value="Beta-lactam-related"/>
</dbReference>
<name>G0UD37_TRYVY</name>
<dbReference type="SUPFAM" id="SSF56601">
    <property type="entry name" value="beta-lactamase/transpeptidase-like"/>
    <property type="match status" value="1"/>
</dbReference>
<dbReference type="Pfam" id="PF00144">
    <property type="entry name" value="Beta-lactamase"/>
    <property type="match status" value="1"/>
</dbReference>
<reference evidence="2" key="1">
    <citation type="journal article" date="2012" name="Proc. Natl. Acad. Sci. U.S.A.">
        <title>Antigenic diversity is generated by distinct evolutionary mechanisms in African trypanosome species.</title>
        <authorList>
            <person name="Jackson A.P."/>
            <person name="Berry A."/>
            <person name="Aslett M."/>
            <person name="Allison H.C."/>
            <person name="Burton P."/>
            <person name="Vavrova-Anderson J."/>
            <person name="Brown R."/>
            <person name="Browne H."/>
            <person name="Corton N."/>
            <person name="Hauser H."/>
            <person name="Gamble J."/>
            <person name="Gilderthorp R."/>
            <person name="Marcello L."/>
            <person name="McQuillan J."/>
            <person name="Otto T.D."/>
            <person name="Quail M.A."/>
            <person name="Sanders M.J."/>
            <person name="van Tonder A."/>
            <person name="Ginger M.L."/>
            <person name="Field M.C."/>
            <person name="Barry J.D."/>
            <person name="Hertz-Fowler C."/>
            <person name="Berriman M."/>
        </authorList>
    </citation>
    <scope>NUCLEOTIDE SEQUENCE</scope>
    <source>
        <strain evidence="2">Y486</strain>
    </source>
</reference>
<dbReference type="AlphaFoldDB" id="G0UD37"/>
<sequence>MEKEEHAGHQQEVPVAPRRIGIDFPPVKDREEVLKAQQAAVTQEQIRESMQEDIPPVVRSVLELTHLMMSGHSQKLKAAPGYQGGLFYSGRPFCFASGYRDGTRPRDMDDKGNHMKLKDPLTYGTLSLPVTVGYLCELHGKGVFDLNRPLCHYLPELEHQLGTNVTARTILTFTTVLNEKQIMKDARADVLRPHVSRNICAATQRYVYGPLNRFFAGGSSAALTGKQQRENLVQYLRSSTRTMLSTQSPKRAYCSGVSHFTIALLVAAVESQLQGSSFEASIRKTVFEPAQSHGAGYGPPKLWRDPNEIFYQPSGLALQHQGFRRPVKEGSLDNCGPPLLNASLNMHAPVEDYGKLLLLSLDAIRHARKELDEVPCIESNARTRAHYDFGVEWLDNCTRLQLTRRVLSIDYIPTASSFRYSCDHDLGCFGVCNCGTRDACLLGNTISRMIQHLFVKHVIGKGVDALRGPNLDNPNTPESKTEEKFRKITKQQEYTTYFKRHDAHKRF</sequence>
<dbReference type="Gene3D" id="3.40.710.10">
    <property type="entry name" value="DD-peptidase/beta-lactamase superfamily"/>
    <property type="match status" value="1"/>
</dbReference>
<feature type="domain" description="Beta-lactamase-related" evidence="1">
    <location>
        <begin position="79"/>
        <end position="363"/>
    </location>
</feature>
<protein>
    <recommendedName>
        <fullName evidence="1">Beta-lactamase-related domain-containing protein</fullName>
    </recommendedName>
</protein>
<evidence type="ECO:0000259" key="1">
    <source>
        <dbReference type="Pfam" id="PF00144"/>
    </source>
</evidence>
<dbReference type="EMBL" id="HE573027">
    <property type="protein sequence ID" value="CCC53747.1"/>
    <property type="molecule type" value="Genomic_DNA"/>
</dbReference>
<evidence type="ECO:0000313" key="2">
    <source>
        <dbReference type="EMBL" id="CCC53747.1"/>
    </source>
</evidence>
<dbReference type="VEuPathDB" id="TriTrypDB:TvY486_1112310"/>
<organism evidence="2">
    <name type="scientific">Trypanosoma vivax (strain Y486)</name>
    <dbReference type="NCBI Taxonomy" id="1055687"/>
    <lineage>
        <taxon>Eukaryota</taxon>
        <taxon>Discoba</taxon>
        <taxon>Euglenozoa</taxon>
        <taxon>Kinetoplastea</taxon>
        <taxon>Metakinetoplastina</taxon>
        <taxon>Trypanosomatida</taxon>
        <taxon>Trypanosomatidae</taxon>
        <taxon>Trypanosoma</taxon>
        <taxon>Duttonella</taxon>
    </lineage>
</organism>
<dbReference type="InterPro" id="IPR012338">
    <property type="entry name" value="Beta-lactam/transpept-like"/>
</dbReference>
<proteinExistence type="predicted"/>
<accession>G0UD37</accession>
<gene>
    <name evidence="2" type="ORF">TVY486_1112310</name>
</gene>